<feature type="compositionally biased region" description="Basic and acidic residues" evidence="1">
    <location>
        <begin position="24"/>
        <end position="35"/>
    </location>
</feature>
<keyword evidence="3" id="KW-1185">Reference proteome</keyword>
<evidence type="ECO:0000256" key="1">
    <source>
        <dbReference type="SAM" id="MobiDB-lite"/>
    </source>
</evidence>
<proteinExistence type="predicted"/>
<dbReference type="Proteomes" id="UP000324832">
    <property type="component" value="Unassembled WGS sequence"/>
</dbReference>
<evidence type="ECO:0000313" key="2">
    <source>
        <dbReference type="EMBL" id="VVD00882.1"/>
    </source>
</evidence>
<sequence>MFNVYIFRRHSERIASGQSKRAKMTGDWRAHVRQR</sequence>
<evidence type="ECO:0000313" key="3">
    <source>
        <dbReference type="Proteomes" id="UP000324832"/>
    </source>
</evidence>
<dbReference type="AlphaFoldDB" id="A0A5E4QVB7"/>
<dbReference type="EMBL" id="FZQP02005033">
    <property type="protein sequence ID" value="VVD00882.1"/>
    <property type="molecule type" value="Genomic_DNA"/>
</dbReference>
<name>A0A5E4QVB7_9NEOP</name>
<protein>
    <submittedName>
        <fullName evidence="2">Uncharacterized protein</fullName>
    </submittedName>
</protein>
<organism evidence="2 3">
    <name type="scientific">Leptidea sinapis</name>
    <dbReference type="NCBI Taxonomy" id="189913"/>
    <lineage>
        <taxon>Eukaryota</taxon>
        <taxon>Metazoa</taxon>
        <taxon>Ecdysozoa</taxon>
        <taxon>Arthropoda</taxon>
        <taxon>Hexapoda</taxon>
        <taxon>Insecta</taxon>
        <taxon>Pterygota</taxon>
        <taxon>Neoptera</taxon>
        <taxon>Endopterygota</taxon>
        <taxon>Lepidoptera</taxon>
        <taxon>Glossata</taxon>
        <taxon>Ditrysia</taxon>
        <taxon>Papilionoidea</taxon>
        <taxon>Pieridae</taxon>
        <taxon>Dismorphiinae</taxon>
        <taxon>Leptidea</taxon>
    </lineage>
</organism>
<reference evidence="2 3" key="1">
    <citation type="submission" date="2017-07" db="EMBL/GenBank/DDBJ databases">
        <authorList>
            <person name="Talla V."/>
            <person name="Backstrom N."/>
        </authorList>
    </citation>
    <scope>NUCLEOTIDE SEQUENCE [LARGE SCALE GENOMIC DNA]</scope>
</reference>
<gene>
    <name evidence="2" type="ORF">LSINAPIS_LOCUS11431</name>
</gene>
<feature type="region of interest" description="Disordered" evidence="1">
    <location>
        <begin position="16"/>
        <end position="35"/>
    </location>
</feature>
<accession>A0A5E4QVB7</accession>